<evidence type="ECO:0000256" key="10">
    <source>
        <dbReference type="ARBA" id="ARBA00022989"/>
    </source>
</evidence>
<evidence type="ECO:0000256" key="5">
    <source>
        <dbReference type="ARBA" id="ARBA00008661"/>
    </source>
</evidence>
<keyword evidence="12 14" id="KW-0472">Membrane</keyword>
<dbReference type="InterPro" id="IPR002659">
    <property type="entry name" value="Glyco_trans_31"/>
</dbReference>
<evidence type="ECO:0000259" key="15">
    <source>
        <dbReference type="PROSITE" id="PS51304"/>
    </source>
</evidence>
<feature type="repeat" description="Solcar" evidence="14">
    <location>
        <begin position="233"/>
        <end position="320"/>
    </location>
</feature>
<evidence type="ECO:0000256" key="12">
    <source>
        <dbReference type="ARBA" id="ARBA00023136"/>
    </source>
</evidence>
<dbReference type="SUPFAM" id="SSF49899">
    <property type="entry name" value="Concanavalin A-like lectins/glucanases"/>
    <property type="match status" value="1"/>
</dbReference>
<keyword evidence="11" id="KW-0333">Golgi apparatus</keyword>
<keyword evidence="6" id="KW-0328">Glycosyltransferase</keyword>
<evidence type="ECO:0000256" key="2">
    <source>
        <dbReference type="ARBA" id="ARBA00004141"/>
    </source>
</evidence>
<feature type="domain" description="Galectin" evidence="15">
    <location>
        <begin position="527"/>
        <end position="720"/>
    </location>
</feature>
<dbReference type="Gene3D" id="3.90.550.50">
    <property type="match status" value="1"/>
</dbReference>
<dbReference type="InterPro" id="IPR001079">
    <property type="entry name" value="Galectin_CRD"/>
</dbReference>
<evidence type="ECO:0000256" key="7">
    <source>
        <dbReference type="ARBA" id="ARBA00022679"/>
    </source>
</evidence>
<dbReference type="PROSITE" id="PS50920">
    <property type="entry name" value="SOLCAR"/>
    <property type="match status" value="3"/>
</dbReference>
<dbReference type="GO" id="GO:0030246">
    <property type="term" value="F:carbohydrate binding"/>
    <property type="evidence" value="ECO:0007669"/>
    <property type="project" value="InterPro"/>
</dbReference>
<evidence type="ECO:0000256" key="1">
    <source>
        <dbReference type="ARBA" id="ARBA00001936"/>
    </source>
</evidence>
<keyword evidence="7" id="KW-0808">Transferase</keyword>
<dbReference type="EMBL" id="JACGWN010000009">
    <property type="protein sequence ID" value="KAL0433874.1"/>
    <property type="molecule type" value="Genomic_DNA"/>
</dbReference>
<sequence length="995" mass="110948">MAIEAADAATPELALADTEINWDRLDKTRFHVIGAILFTAQSALIHPTAVVKTRMQVAGSGLSQMTGLSVFRHIIRRDGIPGIFRGFGTSAIGSLPGRVLALTSLEVSKDMTLKYTEGLNVPEATRIGIANGVAGMVSNLVSCVYFVPLDVICQRLMVQGLPGTKSCNGPFDVVSKVIKAEGFRGMYRGFGLTAITQSPASALWWGAYGAAQHIIWRSVGYRDDLERKPSHVEMVAVQATAGMVAGACSSVITTPIDTVKTRLQVIDDYGVGRPSVLKTAKTLLKEDGWRGFYRGFGPRNNYINYIPKPTIASSNPSTSGDEEDDCCCRHSAKQELEQRKCRPSKQHCLLSSPTMPSGSMKRELLPTVSSNLLSYQNYSFIGKSESSKKQSAYDFFNAHPVKEDHSDVDTNASNELSEAKAKRLRTVRSKPKFRNFKGLGDLYRLSKNMTRDNSNALLAWEQMRFLFPRSDALPDTAQGIKEAAIMWKDLLLMIEKDNVSKLGDATTNNACPRFASASNATSLRNETFLEIPCGLVEDSSVTVIGIPDSLQDSFQIELIGSQHKEELKPPIVLQYNVLLPGQNLTKDPITIQNTWTQDSGWGKEEKCPDHDASDLLKVDGLVKCNTQMVRRTAEDNLNASHPANRKLSNVSEGSTYASAALHFVEGNPFAATLWAGYEGFHMTVNGRHETSFAYRKRLEPWLVNRVNVKGGLNIISILAKGLPVSEDVDLVGDAQELKATSLSNKRLVLLIGVFSSGNNFERRMALRRTWMQYDAVRSGDVVVRFFIGLHKNKEVNFKLWREAEAYGDIQLMPFVDYYGLLTYKTIAICILGTKILPAKYIMKMDDDAFVRIDEVLSSLKGKSANGLLYGHISFESAPHRDKDNKWFISEEEWPHSSYPPWAHGPGYIISQDIARFIIEGHQEKDLMLFKLEDVAVGIWIEQFEKKGQKIEYVHDERFNNAGCESDYILAHYQNPRMMLCLWEKLQKEHKPECCE</sequence>
<dbReference type="Pfam" id="PF00337">
    <property type="entry name" value="Gal-bind_lectin"/>
    <property type="match status" value="1"/>
</dbReference>
<keyword evidence="9" id="KW-0735">Signal-anchor</keyword>
<name>A0AAW2VY03_9LAMI</name>
<accession>A0AAW2VY03</accession>
<reference evidence="16" key="2">
    <citation type="journal article" date="2024" name="Plant">
        <title>Genomic evolution and insights into agronomic trait innovations of Sesamum species.</title>
        <authorList>
            <person name="Miao H."/>
            <person name="Wang L."/>
            <person name="Qu L."/>
            <person name="Liu H."/>
            <person name="Sun Y."/>
            <person name="Le M."/>
            <person name="Wang Q."/>
            <person name="Wei S."/>
            <person name="Zheng Y."/>
            <person name="Lin W."/>
            <person name="Duan Y."/>
            <person name="Cao H."/>
            <person name="Xiong S."/>
            <person name="Wang X."/>
            <person name="Wei L."/>
            <person name="Li C."/>
            <person name="Ma Q."/>
            <person name="Ju M."/>
            <person name="Zhao R."/>
            <person name="Li G."/>
            <person name="Mu C."/>
            <person name="Tian Q."/>
            <person name="Mei H."/>
            <person name="Zhang T."/>
            <person name="Gao T."/>
            <person name="Zhang H."/>
        </authorList>
    </citation>
    <scope>NUCLEOTIDE SEQUENCE</scope>
    <source>
        <strain evidence="16">KEN1</strain>
    </source>
</reference>
<comment type="cofactor">
    <cofactor evidence="1">
        <name>Mn(2+)</name>
        <dbReference type="ChEBI" id="CHEBI:29035"/>
    </cofactor>
</comment>
<proteinExistence type="inferred from homology"/>
<dbReference type="InterPro" id="IPR018108">
    <property type="entry name" value="MCP_transmembrane"/>
</dbReference>
<dbReference type="PANTHER" id="PTHR46080">
    <property type="entry name" value="MITOCHONDRIAL SUBSTRATE CARRIER FAMILY PROTEIN J"/>
    <property type="match status" value="1"/>
</dbReference>
<evidence type="ECO:0000256" key="6">
    <source>
        <dbReference type="ARBA" id="ARBA00022676"/>
    </source>
</evidence>
<dbReference type="Gene3D" id="1.50.40.10">
    <property type="entry name" value="Mitochondrial carrier domain"/>
    <property type="match status" value="1"/>
</dbReference>
<keyword evidence="13" id="KW-0464">Manganese</keyword>
<comment type="pathway">
    <text evidence="4">Protein modification; protein glycosylation.</text>
</comment>
<dbReference type="Pfam" id="PF01762">
    <property type="entry name" value="Galactosyl_T"/>
    <property type="match status" value="1"/>
</dbReference>
<evidence type="ECO:0000256" key="3">
    <source>
        <dbReference type="ARBA" id="ARBA00004323"/>
    </source>
</evidence>
<evidence type="ECO:0000256" key="11">
    <source>
        <dbReference type="ARBA" id="ARBA00023034"/>
    </source>
</evidence>
<dbReference type="Pfam" id="PF00153">
    <property type="entry name" value="Mito_carr"/>
    <property type="match status" value="3"/>
</dbReference>
<evidence type="ECO:0000256" key="9">
    <source>
        <dbReference type="ARBA" id="ARBA00022968"/>
    </source>
</evidence>
<evidence type="ECO:0000256" key="13">
    <source>
        <dbReference type="ARBA" id="ARBA00023211"/>
    </source>
</evidence>
<dbReference type="InterPro" id="IPR013320">
    <property type="entry name" value="ConA-like_dom_sf"/>
</dbReference>
<evidence type="ECO:0000256" key="14">
    <source>
        <dbReference type="PROSITE-ProRule" id="PRU00282"/>
    </source>
</evidence>
<dbReference type="GO" id="GO:0008378">
    <property type="term" value="F:galactosyltransferase activity"/>
    <property type="evidence" value="ECO:0007669"/>
    <property type="project" value="UniProtKB-ARBA"/>
</dbReference>
<comment type="subcellular location">
    <subcellularLocation>
        <location evidence="3">Golgi apparatus membrane</location>
        <topology evidence="3">Single-pass type II membrane protein</topology>
    </subcellularLocation>
    <subcellularLocation>
        <location evidence="2">Membrane</location>
        <topology evidence="2">Multi-pass membrane protein</topology>
    </subcellularLocation>
</comment>
<dbReference type="InterPro" id="IPR023395">
    <property type="entry name" value="MCP_dom_sf"/>
</dbReference>
<feature type="repeat" description="Solcar" evidence="14">
    <location>
        <begin position="26"/>
        <end position="111"/>
    </location>
</feature>
<dbReference type="SUPFAM" id="SSF103506">
    <property type="entry name" value="Mitochondrial carrier"/>
    <property type="match status" value="1"/>
</dbReference>
<evidence type="ECO:0000313" key="16">
    <source>
        <dbReference type="EMBL" id="KAL0433874.1"/>
    </source>
</evidence>
<comment type="caution">
    <text evidence="16">The sequence shown here is derived from an EMBL/GenBank/DDBJ whole genome shotgun (WGS) entry which is preliminary data.</text>
</comment>
<evidence type="ECO:0000256" key="4">
    <source>
        <dbReference type="ARBA" id="ARBA00004922"/>
    </source>
</evidence>
<dbReference type="PROSITE" id="PS51304">
    <property type="entry name" value="GALECTIN"/>
    <property type="match status" value="1"/>
</dbReference>
<dbReference type="Gene3D" id="2.60.120.200">
    <property type="match status" value="1"/>
</dbReference>
<comment type="similarity">
    <text evidence="5">Belongs to the glycosyltransferase 31 family.</text>
</comment>
<reference evidence="16" key="1">
    <citation type="submission" date="2020-06" db="EMBL/GenBank/DDBJ databases">
        <authorList>
            <person name="Li T."/>
            <person name="Hu X."/>
            <person name="Zhang T."/>
            <person name="Song X."/>
            <person name="Zhang H."/>
            <person name="Dai N."/>
            <person name="Sheng W."/>
            <person name="Hou X."/>
            <person name="Wei L."/>
        </authorList>
    </citation>
    <scope>NUCLEOTIDE SEQUENCE</scope>
    <source>
        <strain evidence="16">KEN1</strain>
        <tissue evidence="16">Leaf</tissue>
    </source>
</reference>
<organism evidence="16">
    <name type="scientific">Sesamum latifolium</name>
    <dbReference type="NCBI Taxonomy" id="2727402"/>
    <lineage>
        <taxon>Eukaryota</taxon>
        <taxon>Viridiplantae</taxon>
        <taxon>Streptophyta</taxon>
        <taxon>Embryophyta</taxon>
        <taxon>Tracheophyta</taxon>
        <taxon>Spermatophyta</taxon>
        <taxon>Magnoliopsida</taxon>
        <taxon>eudicotyledons</taxon>
        <taxon>Gunneridae</taxon>
        <taxon>Pentapetalae</taxon>
        <taxon>asterids</taxon>
        <taxon>lamiids</taxon>
        <taxon>Lamiales</taxon>
        <taxon>Pedaliaceae</taxon>
        <taxon>Sesamum</taxon>
    </lineage>
</organism>
<dbReference type="SMART" id="SM00908">
    <property type="entry name" value="Gal-bind_lectin"/>
    <property type="match status" value="1"/>
</dbReference>
<dbReference type="GO" id="GO:0000139">
    <property type="term" value="C:Golgi membrane"/>
    <property type="evidence" value="ECO:0007669"/>
    <property type="project" value="UniProtKB-SubCell"/>
</dbReference>
<dbReference type="AlphaFoldDB" id="A0AAW2VY03"/>
<dbReference type="GO" id="GO:1901137">
    <property type="term" value="P:carbohydrate derivative biosynthetic process"/>
    <property type="evidence" value="ECO:0007669"/>
    <property type="project" value="UniProtKB-ARBA"/>
</dbReference>
<keyword evidence="10" id="KW-1133">Transmembrane helix</keyword>
<feature type="repeat" description="Solcar" evidence="14">
    <location>
        <begin position="126"/>
        <end position="214"/>
    </location>
</feature>
<keyword evidence="8 14" id="KW-0812">Transmembrane</keyword>
<dbReference type="PANTHER" id="PTHR46080:SF5">
    <property type="entry name" value="OS01G0329400 PROTEIN"/>
    <property type="match status" value="1"/>
</dbReference>
<evidence type="ECO:0000256" key="8">
    <source>
        <dbReference type="ARBA" id="ARBA00022692"/>
    </source>
</evidence>
<protein>
    <submittedName>
        <fullName evidence="16">Hydroxyproline O-galactosyltransferase GALT3</fullName>
    </submittedName>
</protein>
<gene>
    <name evidence="16" type="ORF">Slati_2721700</name>
</gene>